<feature type="compositionally biased region" description="Polar residues" evidence="1">
    <location>
        <begin position="71"/>
        <end position="87"/>
    </location>
</feature>
<keyword evidence="3" id="KW-1185">Reference proteome</keyword>
<proteinExistence type="predicted"/>
<feature type="compositionally biased region" description="Low complexity" evidence="1">
    <location>
        <begin position="14"/>
        <end position="35"/>
    </location>
</feature>
<dbReference type="EMBL" id="JAAAXW010000145">
    <property type="protein sequence ID" value="KAF9542190.1"/>
    <property type="molecule type" value="Genomic_DNA"/>
</dbReference>
<protein>
    <submittedName>
        <fullName evidence="2">Uncharacterized protein</fullName>
    </submittedName>
</protein>
<organism evidence="2 3">
    <name type="scientific">Mortierella hygrophila</name>
    <dbReference type="NCBI Taxonomy" id="979708"/>
    <lineage>
        <taxon>Eukaryota</taxon>
        <taxon>Fungi</taxon>
        <taxon>Fungi incertae sedis</taxon>
        <taxon>Mucoromycota</taxon>
        <taxon>Mortierellomycotina</taxon>
        <taxon>Mortierellomycetes</taxon>
        <taxon>Mortierellales</taxon>
        <taxon>Mortierellaceae</taxon>
        <taxon>Mortierella</taxon>
    </lineage>
</organism>
<comment type="caution">
    <text evidence="2">The sequence shown here is derived from an EMBL/GenBank/DDBJ whole genome shotgun (WGS) entry which is preliminary data.</text>
</comment>
<name>A0A9P6F4T8_9FUNG</name>
<reference evidence="2" key="1">
    <citation type="journal article" date="2020" name="Fungal Divers.">
        <title>Resolving the Mortierellaceae phylogeny through synthesis of multi-gene phylogenetics and phylogenomics.</title>
        <authorList>
            <person name="Vandepol N."/>
            <person name="Liber J."/>
            <person name="Desiro A."/>
            <person name="Na H."/>
            <person name="Kennedy M."/>
            <person name="Barry K."/>
            <person name="Grigoriev I.V."/>
            <person name="Miller A.N."/>
            <person name="O'Donnell K."/>
            <person name="Stajich J.E."/>
            <person name="Bonito G."/>
        </authorList>
    </citation>
    <scope>NUCLEOTIDE SEQUENCE</scope>
    <source>
        <strain evidence="2">NRRL 2591</strain>
    </source>
</reference>
<dbReference type="AlphaFoldDB" id="A0A9P6F4T8"/>
<evidence type="ECO:0000313" key="2">
    <source>
        <dbReference type="EMBL" id="KAF9542190.1"/>
    </source>
</evidence>
<evidence type="ECO:0000256" key="1">
    <source>
        <dbReference type="SAM" id="MobiDB-lite"/>
    </source>
</evidence>
<feature type="compositionally biased region" description="Polar residues" evidence="1">
    <location>
        <begin position="45"/>
        <end position="54"/>
    </location>
</feature>
<gene>
    <name evidence="2" type="ORF">EC957_002272</name>
</gene>
<feature type="region of interest" description="Disordered" evidence="1">
    <location>
        <begin position="1"/>
        <end position="102"/>
    </location>
</feature>
<accession>A0A9P6F4T8</accession>
<dbReference type="Proteomes" id="UP000723463">
    <property type="component" value="Unassembled WGS sequence"/>
</dbReference>
<sequence length="326" mass="34287">MMSNNTDQKVPHVSIPIAPSTTSTDTTPTIHSTKTFQPHHHPENDSNTVQDPSSTTTTTTGPLPAVPQALHLNTSHTAGGGIISNSAGRHRHSSSSSSSSAFQDVDIATLRASSSEGGTMSDPLTDSTFFNTARRHSSASTGGFVLESPTMSSTPYEFELQRFNAYDGSEPSTVKVVTTIFPAPSSKPTTTTTTTTTTPTGGNSFFTGWMAVPPSLAGRPKLSQDQEDYIRREYERGPVPLMWAKKDDLENQTASATTATEATPATTTTAAAAAVATSSSWFGNWGFRSSFASSTAGTDASIMTPPRTAVAPTPSDSGRRETSQAL</sequence>
<feature type="region of interest" description="Disordered" evidence="1">
    <location>
        <begin position="293"/>
        <end position="326"/>
    </location>
</feature>
<evidence type="ECO:0000313" key="3">
    <source>
        <dbReference type="Proteomes" id="UP000723463"/>
    </source>
</evidence>
<feature type="compositionally biased region" description="Basic and acidic residues" evidence="1">
    <location>
        <begin position="317"/>
        <end position="326"/>
    </location>
</feature>